<evidence type="ECO:0000256" key="3">
    <source>
        <dbReference type="SAM" id="MobiDB-lite"/>
    </source>
</evidence>
<dbReference type="PANTHER" id="PTHR47957">
    <property type="entry name" value="ATP-DEPENDENT HELICASE HRQ1"/>
    <property type="match status" value="1"/>
</dbReference>
<accession>A0A271ISP5</accession>
<dbReference type="GO" id="GO:0036297">
    <property type="term" value="P:interstrand cross-link repair"/>
    <property type="evidence" value="ECO:0007669"/>
    <property type="project" value="TreeGrafter"/>
</dbReference>
<proteinExistence type="predicted"/>
<dbReference type="GO" id="GO:0005524">
    <property type="term" value="F:ATP binding"/>
    <property type="evidence" value="ECO:0007669"/>
    <property type="project" value="UniProtKB-KW"/>
</dbReference>
<keyword evidence="2" id="KW-0067">ATP-binding</keyword>
<dbReference type="SUPFAM" id="SSF52540">
    <property type="entry name" value="P-loop containing nucleoside triphosphate hydrolases"/>
    <property type="match status" value="2"/>
</dbReference>
<feature type="region of interest" description="Disordered" evidence="3">
    <location>
        <begin position="41"/>
        <end position="88"/>
    </location>
</feature>
<dbReference type="Proteomes" id="UP000216339">
    <property type="component" value="Unassembled WGS sequence"/>
</dbReference>
<evidence type="ECO:0000256" key="1">
    <source>
        <dbReference type="ARBA" id="ARBA00022741"/>
    </source>
</evidence>
<dbReference type="InterPro" id="IPR014001">
    <property type="entry name" value="Helicase_ATP-bd"/>
</dbReference>
<keyword evidence="6" id="KW-1185">Reference proteome</keyword>
<sequence>MHDPIGSFERIRDLYLTYLETAFRVRDEGISRERRALLEGELSSEGSTDALATDPLVEPVPRYAPATDGAGRPVHLHDLTDDEHGHRLPGFTSAEREAFVDLALAGLFDAAPIPEGTPVRRRADYPLYEHQADMLSRGVQAGRPGVVTSGTGSGKTEAFLLPVLARIAKEAASWPAPKPGYLGGRWWRQGGDFRPHREGEHPDRPAAVRALVLYPMNALVEDQLTRIRRALDSPEARRVMDDRFRGNRVFFGRYTSASPVTGHLDHPRPGPDEAERKKRVVERLAAALADAEQTQAAARDHDAAAEKAARERSGPTPEPTRYLFPSVDGAELLSRWDAQRTPPDLLVTNTSMLSAMLVREVDAPVFDRTRAWIESDPDAYFYLVLDELHLQRGSAGTEVAYLLRVLLERLGLTQPEHRHKLRVLASSASLPVDQEPERSRSLQYLYDFFGNHGLHGHEGAVPIDAPEAWAGAVVDGHPLLPSPAETGFLDPAPFVGLLDAYEGAEREALGHPRHHEAAWRAAATGLGLGEGGDLVDLAPAVVRECGAHLVRACLDDGRPRATATTALARTLFGFASPAALRAVRGLLVARGLGDALPTWWPERASTFAKALAAEPSFRVHLFFRAIEGLFAAPDEPSAVDPQFQSEGRMLGPLSVERGERFAERADGSRGHRMLELLYCECCGELYLGGRRSEVDGAIELLPYEPDVSNLPEAARQRLFEELSYDDYAVFWPSTRTPAETPSGEPEAGTWQRAVLDPSAGVVRLTQSRTDGVVGKLFVRGPGHHDRRHGRANDEPGTAVPFACPYCGTNYGFRKPEMRLSPLRSFRAGFAKTTQLLATELFDVLRLGSDDPKLISFSDSRQEAARAALDVEAGHHADLRRDLLVAALREAARSDAALDPDEVEAQIQKAIEARDFERAGILDAALKAAQAAGADDAIPLDRVVESNDRKDFQSAAGGTRRPLRPFVAGFVRLGLHPADDAGVAPVTYRHGDERLERHWAELFAVDADGRPDWRDDPAHAAEIDQARVALVDQVQRVLTDALFSRNYFALEETGLGYPCLLNVPPGERSEADAFLRVLTDAYRLRDDPWAKPGDERGKPWASAADVPKRNRLRRFAERAGQDPDAALDRVLRRLRASGHPDGFVATAQLGVRLVGPADPFWRCGHCGRVHLHRGVGACTRCFQPLPSAPSGEAGALRRRHYLAKRVERSAPPFRLRCEELTGQTFDPADRQRRFRGVVLGAATSGTGLPDAVEGPLRRVASEVDLLTVTTTMEVGVDVGSLQATVQANMPPQRFNYQQRVGRAGRRRQAFSVVLTVCRNRSHDLHYFRHPEAITGDQPPPPFLSKSLPEPALRFARKAWLSRAFEHVRSACAQTGEPFPYDDLRPPDVHGEFVPTADFFAGPVWADRLRRALAATKSYADRLLGVLAESSPLGRLDLGVDDLLADVASVDPTAEGRLEATAEGLGQTLAEAGLLPMLGMPTRVRDLYYDAEPKGNPFRPRAEWKTIDRDLDVAIYEFAPGAVLVNDKRQLECVGFTGPLPETPKKDASGRWTYEPRARALGAPFWLVECERCGGWNRLDRAPDLAAPDPCENCGAALDATAAAEHRVPNGFRTDLRPKPFDPGLRSPRRSGFGLVAESHPAPFGDGPGNLACAFSSRARTYRVNGGDGAGYRAVTVRDWKYPRRTLPGQPVLVDQVVAAEDLDEVRDRFDLDGPRFDGLHLAAPKTTDALYLAPRAIHPHLDLLPRRDGKRTVAVRAAALSAAFLLTYRAAEALDVDPDELEVVEPRVVRLEDGAPPVPALQITDQLVNGAGYCRQLHERDADGVPLAVRLARSVVGDPGRSPLADLLAPGHPDACDQACYRCLQRYGNQPYHGLLDWRLGLAYLQALLDPAYDCALGGAGGDPATADWLDLAHRYATDLVRFDGAGEVREAGGLVAFQVHPHGRWAVVVHPLWNVRGDILPPRVEEALDEIELGDEQGRAVCVDTFDLARSALTVRGRLLS</sequence>
<evidence type="ECO:0000259" key="4">
    <source>
        <dbReference type="PROSITE" id="PS51192"/>
    </source>
</evidence>
<feature type="compositionally biased region" description="Basic and acidic residues" evidence="3">
    <location>
        <begin position="75"/>
        <end position="86"/>
    </location>
</feature>
<dbReference type="InterPro" id="IPR001650">
    <property type="entry name" value="Helicase_C-like"/>
</dbReference>
<dbReference type="SMART" id="SM00487">
    <property type="entry name" value="DEXDc"/>
    <property type="match status" value="1"/>
</dbReference>
<dbReference type="InterPro" id="IPR027417">
    <property type="entry name" value="P-loop_NTPase"/>
</dbReference>
<evidence type="ECO:0000256" key="2">
    <source>
        <dbReference type="ARBA" id="ARBA00022840"/>
    </source>
</evidence>
<feature type="region of interest" description="Disordered" evidence="3">
    <location>
        <begin position="292"/>
        <end position="324"/>
    </location>
</feature>
<dbReference type="InterPro" id="IPR011545">
    <property type="entry name" value="DEAD/DEAH_box_helicase_dom"/>
</dbReference>
<feature type="compositionally biased region" description="Basic and acidic residues" evidence="3">
    <location>
        <begin position="298"/>
        <end position="313"/>
    </location>
</feature>
<evidence type="ECO:0000313" key="5">
    <source>
        <dbReference type="EMBL" id="PAP74167.1"/>
    </source>
</evidence>
<dbReference type="Gene3D" id="3.40.50.300">
    <property type="entry name" value="P-loop containing nucleotide triphosphate hydrolases"/>
    <property type="match status" value="2"/>
</dbReference>
<protein>
    <recommendedName>
        <fullName evidence="4">Helicase ATP-binding domain-containing protein</fullName>
    </recommendedName>
</protein>
<keyword evidence="1" id="KW-0547">Nucleotide-binding</keyword>
<name>A0A271ISP5_9BACT</name>
<feature type="domain" description="Helicase ATP-binding" evidence="4">
    <location>
        <begin position="136"/>
        <end position="448"/>
    </location>
</feature>
<reference evidence="5 6" key="1">
    <citation type="submission" date="2016-11" db="EMBL/GenBank/DDBJ databases">
        <title>Study of marine rhodopsin-containing bacteria.</title>
        <authorList>
            <person name="Yoshizawa S."/>
            <person name="Kumagai Y."/>
            <person name="Kogure K."/>
        </authorList>
    </citation>
    <scope>NUCLEOTIDE SEQUENCE [LARGE SCALE GENOMIC DNA]</scope>
    <source>
        <strain evidence="5 6">SAORIC-28</strain>
    </source>
</reference>
<dbReference type="GO" id="GO:0006289">
    <property type="term" value="P:nucleotide-excision repair"/>
    <property type="evidence" value="ECO:0007669"/>
    <property type="project" value="TreeGrafter"/>
</dbReference>
<organism evidence="5 6">
    <name type="scientific">Rubrivirga marina</name>
    <dbReference type="NCBI Taxonomy" id="1196024"/>
    <lineage>
        <taxon>Bacteria</taxon>
        <taxon>Pseudomonadati</taxon>
        <taxon>Rhodothermota</taxon>
        <taxon>Rhodothermia</taxon>
        <taxon>Rhodothermales</taxon>
        <taxon>Rubricoccaceae</taxon>
        <taxon>Rubrivirga</taxon>
    </lineage>
</organism>
<dbReference type="OrthoDB" id="9815222at2"/>
<dbReference type="EMBL" id="MQWD01000010">
    <property type="protein sequence ID" value="PAP74167.1"/>
    <property type="molecule type" value="Genomic_DNA"/>
</dbReference>
<dbReference type="PROSITE" id="PS51192">
    <property type="entry name" value="HELICASE_ATP_BIND_1"/>
    <property type="match status" value="1"/>
</dbReference>
<dbReference type="Pfam" id="PF00270">
    <property type="entry name" value="DEAD"/>
    <property type="match status" value="1"/>
</dbReference>
<dbReference type="GO" id="GO:0043138">
    <property type="term" value="F:3'-5' DNA helicase activity"/>
    <property type="evidence" value="ECO:0007669"/>
    <property type="project" value="TreeGrafter"/>
</dbReference>
<evidence type="ECO:0000313" key="6">
    <source>
        <dbReference type="Proteomes" id="UP000216339"/>
    </source>
</evidence>
<comment type="caution">
    <text evidence="5">The sequence shown here is derived from an EMBL/GenBank/DDBJ whole genome shotgun (WGS) entry which is preliminary data.</text>
</comment>
<dbReference type="PANTHER" id="PTHR47957:SF3">
    <property type="entry name" value="ATP-DEPENDENT HELICASE HRQ1"/>
    <property type="match status" value="1"/>
</dbReference>
<dbReference type="GO" id="GO:0003676">
    <property type="term" value="F:nucleic acid binding"/>
    <property type="evidence" value="ECO:0007669"/>
    <property type="project" value="InterPro"/>
</dbReference>
<gene>
    <name evidence="5" type="ORF">BSZ37_21115</name>
</gene>
<dbReference type="RefSeq" id="WP_095512645.1">
    <property type="nucleotide sequence ID" value="NZ_MQWD01000010.1"/>
</dbReference>
<dbReference type="Pfam" id="PF00271">
    <property type="entry name" value="Helicase_C"/>
    <property type="match status" value="1"/>
</dbReference>